<organism evidence="3 4">
    <name type="scientific">Novosphingobium clariflavum</name>
    <dbReference type="NCBI Taxonomy" id="2029884"/>
    <lineage>
        <taxon>Bacteria</taxon>
        <taxon>Pseudomonadati</taxon>
        <taxon>Pseudomonadota</taxon>
        <taxon>Alphaproteobacteria</taxon>
        <taxon>Sphingomonadales</taxon>
        <taxon>Sphingomonadaceae</taxon>
        <taxon>Novosphingobium</taxon>
    </lineage>
</organism>
<sequence length="233" mass="25055">MILRRVLAGAAGLALVATPALARRPERAPGVGTANPSALIAAEIAFARLAREKGQWTAFRETAAEDAVMFVPEPVRALQWLGGRKDPPAAVQWQAAQVWMSCDGTVGVTKGAWQRPDGTVGYFTTIWQKRWKKSDYRWVLDQGDTLAQPLPDSDMLSASVADCPRGGPRSQMERPEPAKGPPGLTGEGRSDDGTLAWGYRVGADQSRSLIVSLMKNGTMTEVMRSDVAAPKAP</sequence>
<evidence type="ECO:0000256" key="1">
    <source>
        <dbReference type="SAM" id="MobiDB-lite"/>
    </source>
</evidence>
<feature type="region of interest" description="Disordered" evidence="1">
    <location>
        <begin position="149"/>
        <end position="196"/>
    </location>
</feature>
<feature type="chain" id="PRO_5046516024" description="DUF4440 domain-containing protein" evidence="2">
    <location>
        <begin position="23"/>
        <end position="233"/>
    </location>
</feature>
<evidence type="ECO:0008006" key="5">
    <source>
        <dbReference type="Google" id="ProtNLM"/>
    </source>
</evidence>
<dbReference type="Proteomes" id="UP001589858">
    <property type="component" value="Unassembled WGS sequence"/>
</dbReference>
<name>A0ABV6S6N9_9SPHN</name>
<accession>A0ABV6S6N9</accession>
<reference evidence="3 4" key="1">
    <citation type="submission" date="2024-09" db="EMBL/GenBank/DDBJ databases">
        <authorList>
            <person name="Sun Q."/>
            <person name="Mori K."/>
        </authorList>
    </citation>
    <scope>NUCLEOTIDE SEQUENCE [LARGE SCALE GENOMIC DNA]</scope>
    <source>
        <strain evidence="3 4">CICC 11035S</strain>
    </source>
</reference>
<keyword evidence="2" id="KW-0732">Signal</keyword>
<keyword evidence="4" id="KW-1185">Reference proteome</keyword>
<evidence type="ECO:0000313" key="3">
    <source>
        <dbReference type="EMBL" id="MFC0684899.1"/>
    </source>
</evidence>
<gene>
    <name evidence="3" type="ORF">ACFFF8_09860</name>
</gene>
<proteinExistence type="predicted"/>
<dbReference type="EMBL" id="JBHLTM010000034">
    <property type="protein sequence ID" value="MFC0684899.1"/>
    <property type="molecule type" value="Genomic_DNA"/>
</dbReference>
<evidence type="ECO:0000256" key="2">
    <source>
        <dbReference type="SAM" id="SignalP"/>
    </source>
</evidence>
<evidence type="ECO:0000313" key="4">
    <source>
        <dbReference type="Proteomes" id="UP001589858"/>
    </source>
</evidence>
<feature type="signal peptide" evidence="2">
    <location>
        <begin position="1"/>
        <end position="22"/>
    </location>
</feature>
<protein>
    <recommendedName>
        <fullName evidence="5">DUF4440 domain-containing protein</fullName>
    </recommendedName>
</protein>
<comment type="caution">
    <text evidence="3">The sequence shown here is derived from an EMBL/GenBank/DDBJ whole genome shotgun (WGS) entry which is preliminary data.</text>
</comment>
<dbReference type="RefSeq" id="WP_267224105.1">
    <property type="nucleotide sequence ID" value="NZ_JAPCWC010000031.1"/>
</dbReference>